<dbReference type="EMBL" id="AP015038">
    <property type="protein sequence ID" value="BAT88735.1"/>
    <property type="molecule type" value="Genomic_DNA"/>
</dbReference>
<name>A0A0S3S7C6_PHAAN</name>
<keyword evidence="1" id="KW-0812">Transmembrane</keyword>
<reference evidence="2 3" key="1">
    <citation type="journal article" date="2015" name="Sci. Rep.">
        <title>The power of single molecule real-time sequencing technology in the de novo assembly of a eukaryotic genome.</title>
        <authorList>
            <person name="Sakai H."/>
            <person name="Naito K."/>
            <person name="Ogiso-Tanaka E."/>
            <person name="Takahashi Y."/>
            <person name="Iseki K."/>
            <person name="Muto C."/>
            <person name="Satou K."/>
            <person name="Teruya K."/>
            <person name="Shiroma A."/>
            <person name="Shimoji M."/>
            <person name="Hirano T."/>
            <person name="Itoh T."/>
            <person name="Kaga A."/>
            <person name="Tomooka N."/>
        </authorList>
    </citation>
    <scope>NUCLEOTIDE SEQUENCE [LARGE SCALE GENOMIC DNA]</scope>
    <source>
        <strain evidence="3">cv. Shumari</strain>
    </source>
</reference>
<organism evidence="2 3">
    <name type="scientific">Vigna angularis var. angularis</name>
    <dbReference type="NCBI Taxonomy" id="157739"/>
    <lineage>
        <taxon>Eukaryota</taxon>
        <taxon>Viridiplantae</taxon>
        <taxon>Streptophyta</taxon>
        <taxon>Embryophyta</taxon>
        <taxon>Tracheophyta</taxon>
        <taxon>Spermatophyta</taxon>
        <taxon>Magnoliopsida</taxon>
        <taxon>eudicotyledons</taxon>
        <taxon>Gunneridae</taxon>
        <taxon>Pentapetalae</taxon>
        <taxon>rosids</taxon>
        <taxon>fabids</taxon>
        <taxon>Fabales</taxon>
        <taxon>Fabaceae</taxon>
        <taxon>Papilionoideae</taxon>
        <taxon>50 kb inversion clade</taxon>
        <taxon>NPAAA clade</taxon>
        <taxon>indigoferoid/millettioid clade</taxon>
        <taxon>Phaseoleae</taxon>
        <taxon>Vigna</taxon>
    </lineage>
</organism>
<feature type="transmembrane region" description="Helical" evidence="1">
    <location>
        <begin position="90"/>
        <end position="108"/>
    </location>
</feature>
<dbReference type="Proteomes" id="UP000291084">
    <property type="component" value="Chromosome 5"/>
</dbReference>
<dbReference type="AlphaFoldDB" id="A0A0S3S7C6"/>
<keyword evidence="3" id="KW-1185">Reference proteome</keyword>
<keyword evidence="1" id="KW-1133">Transmembrane helix</keyword>
<evidence type="ECO:0000313" key="2">
    <source>
        <dbReference type="EMBL" id="BAT88735.1"/>
    </source>
</evidence>
<sequence>MEAIVKARNCSVLGKGSILKMYFFPGQRTSSHIQIHGAPHVFKVDEYPVYCMATLTISVSLTGSIAFTVCHISTITGIRSSKHVMKKNKIRHSFFFINIMNISIIFLVF</sequence>
<feature type="transmembrane region" description="Helical" evidence="1">
    <location>
        <begin position="47"/>
        <end position="69"/>
    </location>
</feature>
<evidence type="ECO:0000256" key="1">
    <source>
        <dbReference type="SAM" id="Phobius"/>
    </source>
</evidence>
<keyword evidence="1" id="KW-0472">Membrane</keyword>
<proteinExistence type="predicted"/>
<protein>
    <submittedName>
        <fullName evidence="2">Uncharacterized protein</fullName>
    </submittedName>
</protein>
<gene>
    <name evidence="2" type="primary">Vigan.05G232600</name>
    <name evidence="2" type="ORF">VIGAN_05232600</name>
</gene>
<accession>A0A0S3S7C6</accession>
<evidence type="ECO:0000313" key="3">
    <source>
        <dbReference type="Proteomes" id="UP000291084"/>
    </source>
</evidence>